<reference evidence="1" key="1">
    <citation type="submission" date="2022-08" db="EMBL/GenBank/DDBJ databases">
        <title>Genome Sequence of Fusarium decemcellulare.</title>
        <authorList>
            <person name="Buettner E."/>
        </authorList>
    </citation>
    <scope>NUCLEOTIDE SEQUENCE</scope>
    <source>
        <strain evidence="1">Babe19</strain>
    </source>
</reference>
<dbReference type="EMBL" id="JANRMS010001408">
    <property type="protein sequence ID" value="KAJ3528440.1"/>
    <property type="molecule type" value="Genomic_DNA"/>
</dbReference>
<name>A0ACC1RYT9_9HYPO</name>
<accession>A0ACC1RYT9</accession>
<protein>
    <submittedName>
        <fullName evidence="1">Uncharacterized protein</fullName>
    </submittedName>
</protein>
<evidence type="ECO:0000313" key="2">
    <source>
        <dbReference type="Proteomes" id="UP001148629"/>
    </source>
</evidence>
<gene>
    <name evidence="1" type="ORF">NM208_g10196</name>
</gene>
<dbReference type="Proteomes" id="UP001148629">
    <property type="component" value="Unassembled WGS sequence"/>
</dbReference>
<proteinExistence type="predicted"/>
<organism evidence="1 2">
    <name type="scientific">Fusarium decemcellulare</name>
    <dbReference type="NCBI Taxonomy" id="57161"/>
    <lineage>
        <taxon>Eukaryota</taxon>
        <taxon>Fungi</taxon>
        <taxon>Dikarya</taxon>
        <taxon>Ascomycota</taxon>
        <taxon>Pezizomycotina</taxon>
        <taxon>Sordariomycetes</taxon>
        <taxon>Hypocreomycetidae</taxon>
        <taxon>Hypocreales</taxon>
        <taxon>Nectriaceae</taxon>
        <taxon>Fusarium</taxon>
        <taxon>Fusarium decemcellulare species complex</taxon>
    </lineage>
</organism>
<comment type="caution">
    <text evidence="1">The sequence shown here is derived from an EMBL/GenBank/DDBJ whole genome shotgun (WGS) entry which is preliminary data.</text>
</comment>
<keyword evidence="2" id="KW-1185">Reference proteome</keyword>
<evidence type="ECO:0000313" key="1">
    <source>
        <dbReference type="EMBL" id="KAJ3528440.1"/>
    </source>
</evidence>
<sequence length="431" mass="49349">MTDEPNAQAAQCKRRPFIINGYLHNLLSSDIQSGLEVSTDLVPGSPHENHAPDLVAQDGFDTSLNVGLYIPKAPKGLHNLPRELLIEIATQLCPLDRASLACVSRHTHMIAGRALRVDWKLRFKLLERLESDGVWLSEILCSLCYRFHQPRDLVWTEAEGHRECVLYGDPTIARKTTSPYLPTQVYFDIVSAISRCSRFGSKLYDVDRLASSHHYKRDGAKINRIVSARVHQEHVIIKTETVLFSGQNRATALENVHNIERLIHDNAGLAPICGHGLWIDLLRFAFPNIVDSLVSPHFPPLYRSEVQECLWTHERTCWTRCDVSSRLENWLRTMFSCAHCATNFNASVVYLQDTQTKLLILTSWKDLGRCQDVTDIFWEGHLEHRPNRHEQSFWPTVGRSIWHRFEGIAEDEGDCVYSPRVSRRHIDGFLD</sequence>